<feature type="transmembrane region" description="Helical" evidence="8">
    <location>
        <begin position="123"/>
        <end position="142"/>
    </location>
</feature>
<dbReference type="InterPro" id="IPR024528">
    <property type="entry name" value="ThrE_2"/>
</dbReference>
<evidence type="ECO:0000256" key="5">
    <source>
        <dbReference type="ARBA" id="ARBA00022989"/>
    </source>
</evidence>
<dbReference type="AlphaFoldDB" id="A0A9D2MFD9"/>
<evidence type="ECO:0000256" key="4">
    <source>
        <dbReference type="ARBA" id="ARBA00022692"/>
    </source>
</evidence>
<comment type="similarity">
    <text evidence="7">Belongs to the ThrE exporter (TC 2.A.79) family.</text>
</comment>
<dbReference type="GO" id="GO:0005886">
    <property type="term" value="C:plasma membrane"/>
    <property type="evidence" value="ECO:0007669"/>
    <property type="project" value="UniProtKB-SubCell"/>
</dbReference>
<dbReference type="InterPro" id="IPR050539">
    <property type="entry name" value="ThrE_Dicarb/AminoAcid_Exp"/>
</dbReference>
<feature type="transmembrane region" description="Helical" evidence="8">
    <location>
        <begin position="12"/>
        <end position="30"/>
    </location>
</feature>
<evidence type="ECO:0000256" key="8">
    <source>
        <dbReference type="SAM" id="Phobius"/>
    </source>
</evidence>
<evidence type="ECO:0000256" key="2">
    <source>
        <dbReference type="ARBA" id="ARBA00022475"/>
    </source>
</evidence>
<dbReference type="PANTHER" id="PTHR34390:SF1">
    <property type="entry name" value="SUCCINATE TRANSPORTER SUBUNIT YJJB-RELATED"/>
    <property type="match status" value="1"/>
</dbReference>
<feature type="transmembrane region" description="Helical" evidence="8">
    <location>
        <begin position="50"/>
        <end position="72"/>
    </location>
</feature>
<reference evidence="10" key="2">
    <citation type="submission" date="2021-04" db="EMBL/GenBank/DDBJ databases">
        <authorList>
            <person name="Gilroy R."/>
        </authorList>
    </citation>
    <scope>NUCLEOTIDE SEQUENCE</scope>
    <source>
        <strain evidence="10">ChiHjej9B8-13557</strain>
    </source>
</reference>
<reference evidence="10" key="1">
    <citation type="journal article" date="2021" name="PeerJ">
        <title>Extensive microbial diversity within the chicken gut microbiome revealed by metagenomics and culture.</title>
        <authorList>
            <person name="Gilroy R."/>
            <person name="Ravi A."/>
            <person name="Getino M."/>
            <person name="Pursley I."/>
            <person name="Horton D.L."/>
            <person name="Alikhan N.F."/>
            <person name="Baker D."/>
            <person name="Gharbi K."/>
            <person name="Hall N."/>
            <person name="Watson M."/>
            <person name="Adriaenssens E.M."/>
            <person name="Foster-Nyarko E."/>
            <person name="Jarju S."/>
            <person name="Secka A."/>
            <person name="Antonio M."/>
            <person name="Oren A."/>
            <person name="Chaudhuri R.R."/>
            <person name="La Ragione R."/>
            <person name="Hildebrand F."/>
            <person name="Pallen M.J."/>
        </authorList>
    </citation>
    <scope>NUCLEOTIDE SEQUENCE</scope>
    <source>
        <strain evidence="10">ChiHjej9B8-13557</strain>
    </source>
</reference>
<evidence type="ECO:0000313" key="10">
    <source>
        <dbReference type="EMBL" id="HJB58578.1"/>
    </source>
</evidence>
<evidence type="ECO:0000256" key="3">
    <source>
        <dbReference type="ARBA" id="ARBA00022519"/>
    </source>
</evidence>
<keyword evidence="2" id="KW-1003">Cell membrane</keyword>
<evidence type="ECO:0000256" key="7">
    <source>
        <dbReference type="ARBA" id="ARBA00034125"/>
    </source>
</evidence>
<protein>
    <submittedName>
        <fullName evidence="10">Threonine/serine exporter family protein</fullName>
    </submittedName>
</protein>
<evidence type="ECO:0000259" key="9">
    <source>
        <dbReference type="Pfam" id="PF12821"/>
    </source>
</evidence>
<feature type="transmembrane region" description="Helical" evidence="8">
    <location>
        <begin position="84"/>
        <end position="103"/>
    </location>
</feature>
<evidence type="ECO:0000256" key="1">
    <source>
        <dbReference type="ARBA" id="ARBA00004651"/>
    </source>
</evidence>
<feature type="domain" description="Threonine/Serine exporter ThrE" evidence="9">
    <location>
        <begin position="15"/>
        <end position="137"/>
    </location>
</feature>
<dbReference type="GO" id="GO:0015744">
    <property type="term" value="P:succinate transport"/>
    <property type="evidence" value="ECO:0007669"/>
    <property type="project" value="TreeGrafter"/>
</dbReference>
<keyword evidence="6 8" id="KW-0472">Membrane</keyword>
<comment type="caution">
    <text evidence="10">The sequence shown here is derived from an EMBL/GenBank/DDBJ whole genome shotgun (WGS) entry which is preliminary data.</text>
</comment>
<comment type="subcellular location">
    <subcellularLocation>
        <location evidence="1">Cell membrane</location>
        <topology evidence="1">Multi-pass membrane protein</topology>
    </subcellularLocation>
</comment>
<dbReference type="Pfam" id="PF12821">
    <property type="entry name" value="ThrE_2"/>
    <property type="match status" value="1"/>
</dbReference>
<dbReference type="Proteomes" id="UP000824211">
    <property type="component" value="Unassembled WGS sequence"/>
</dbReference>
<organism evidence="10 11">
    <name type="scientific">Candidatus Faecalibacterium faecipullorum</name>
    <dbReference type="NCBI Taxonomy" id="2838578"/>
    <lineage>
        <taxon>Bacteria</taxon>
        <taxon>Bacillati</taxon>
        <taxon>Bacillota</taxon>
        <taxon>Clostridia</taxon>
        <taxon>Eubacteriales</taxon>
        <taxon>Oscillospiraceae</taxon>
        <taxon>Faecalibacterium</taxon>
    </lineage>
</organism>
<name>A0A9D2MFD9_9FIRM</name>
<gene>
    <name evidence="10" type="ORF">H9771_02775</name>
</gene>
<evidence type="ECO:0000313" key="11">
    <source>
        <dbReference type="Proteomes" id="UP000824211"/>
    </source>
</evidence>
<sequence length="152" mass="15760">MTAAQIIELARQLLLGGVGTLCFGILFAIPRKCYLACAATGAVGWLAYQLAVMLGVGAVTANLLAAIPLTLLARVFAIGLKAPVTVFLLSGIFPLVPGAGIYYTAYYFIQNDNAQMAASAADTVKIAAALAIGISLVLGLPMPKPKRPPKQN</sequence>
<accession>A0A9D2MFD9</accession>
<keyword evidence="4 8" id="KW-0812">Transmembrane</keyword>
<evidence type="ECO:0000256" key="6">
    <source>
        <dbReference type="ARBA" id="ARBA00023136"/>
    </source>
</evidence>
<keyword evidence="3" id="KW-0997">Cell inner membrane</keyword>
<proteinExistence type="inferred from homology"/>
<dbReference type="PANTHER" id="PTHR34390">
    <property type="entry name" value="UPF0442 PROTEIN YJJB-RELATED"/>
    <property type="match status" value="1"/>
</dbReference>
<keyword evidence="5 8" id="KW-1133">Transmembrane helix</keyword>
<dbReference type="EMBL" id="DWXX01000047">
    <property type="protein sequence ID" value="HJB58578.1"/>
    <property type="molecule type" value="Genomic_DNA"/>
</dbReference>